<protein>
    <submittedName>
        <fullName evidence="5">Uncharacterized protein</fullName>
    </submittedName>
</protein>
<dbReference type="GO" id="GO:0005655">
    <property type="term" value="C:nucleolar ribonuclease P complex"/>
    <property type="evidence" value="ECO:0007669"/>
    <property type="project" value="InterPro"/>
</dbReference>
<dbReference type="GO" id="GO:0000172">
    <property type="term" value="C:ribonuclease MRP complex"/>
    <property type="evidence" value="ECO:0007669"/>
    <property type="project" value="InterPro"/>
</dbReference>
<dbReference type="Gene3D" id="3.30.110.20">
    <property type="entry name" value="Alba-like domain"/>
    <property type="match status" value="1"/>
</dbReference>
<dbReference type="STRING" id="765915.A0A1Y2I2C3"/>
<dbReference type="PANTHER" id="PTHR15314:SF1">
    <property type="entry name" value="RIBONUCLEASE P PROTEIN SUBUNIT P20"/>
    <property type="match status" value="1"/>
</dbReference>
<evidence type="ECO:0000313" key="5">
    <source>
        <dbReference type="EMBL" id="ORZ40899.1"/>
    </source>
</evidence>
<name>A0A1Y2I2C3_9FUNG</name>
<organism evidence="5 6">
    <name type="scientific">Catenaria anguillulae PL171</name>
    <dbReference type="NCBI Taxonomy" id="765915"/>
    <lineage>
        <taxon>Eukaryota</taxon>
        <taxon>Fungi</taxon>
        <taxon>Fungi incertae sedis</taxon>
        <taxon>Blastocladiomycota</taxon>
        <taxon>Blastocladiomycetes</taxon>
        <taxon>Blastocladiales</taxon>
        <taxon>Catenariaceae</taxon>
        <taxon>Catenaria</taxon>
    </lineage>
</organism>
<dbReference type="OrthoDB" id="416729at2759"/>
<dbReference type="SUPFAM" id="SSF82704">
    <property type="entry name" value="AlbA-like"/>
    <property type="match status" value="1"/>
</dbReference>
<proteinExistence type="predicted"/>
<dbReference type="AlphaFoldDB" id="A0A1Y2I2C3"/>
<accession>A0A1Y2I2C3</accession>
<comment type="caution">
    <text evidence="5">The sequence shown here is derived from an EMBL/GenBank/DDBJ whole genome shotgun (WGS) entry which is preliminary data.</text>
</comment>
<evidence type="ECO:0000256" key="1">
    <source>
        <dbReference type="ARBA" id="ARBA00004604"/>
    </source>
</evidence>
<sequence>MSSTTAAVSPVAPSTAPAKAAHKRSRPANSHEPHKRIKKNPVKQSPRPFDIYVTDKKSTPVRAYVARAQQLLDKEHQPFVVIHGLGKAIYKATLVATVLQERCVGNLNMTVETDTVQLADELDYKNEDLEPEMDVRNSSAIHITVSRKQSLDSIVGSLKSLAEGTVVASKS</sequence>
<dbReference type="GO" id="GO:0003676">
    <property type="term" value="F:nucleic acid binding"/>
    <property type="evidence" value="ECO:0007669"/>
    <property type="project" value="InterPro"/>
</dbReference>
<keyword evidence="6" id="KW-1185">Reference proteome</keyword>
<dbReference type="InterPro" id="IPR036882">
    <property type="entry name" value="Alba-like_dom_sf"/>
</dbReference>
<keyword evidence="3" id="KW-0539">Nucleus</keyword>
<evidence type="ECO:0000256" key="2">
    <source>
        <dbReference type="ARBA" id="ARBA00022694"/>
    </source>
</evidence>
<keyword evidence="2" id="KW-0819">tRNA processing</keyword>
<feature type="region of interest" description="Disordered" evidence="4">
    <location>
        <begin position="1"/>
        <end position="48"/>
    </location>
</feature>
<evidence type="ECO:0000313" key="6">
    <source>
        <dbReference type="Proteomes" id="UP000193411"/>
    </source>
</evidence>
<comment type="subcellular location">
    <subcellularLocation>
        <location evidence="1">Nucleus</location>
        <location evidence="1">Nucleolus</location>
    </subcellularLocation>
</comment>
<reference evidence="5 6" key="1">
    <citation type="submission" date="2016-07" db="EMBL/GenBank/DDBJ databases">
        <title>Pervasive Adenine N6-methylation of Active Genes in Fungi.</title>
        <authorList>
            <consortium name="DOE Joint Genome Institute"/>
            <person name="Mondo S.J."/>
            <person name="Dannebaum R.O."/>
            <person name="Kuo R.C."/>
            <person name="Labutti K."/>
            <person name="Haridas S."/>
            <person name="Kuo A."/>
            <person name="Salamov A."/>
            <person name="Ahrendt S.R."/>
            <person name="Lipzen A."/>
            <person name="Sullivan W."/>
            <person name="Andreopoulos W.B."/>
            <person name="Clum A."/>
            <person name="Lindquist E."/>
            <person name="Daum C."/>
            <person name="Ramamoorthy G.K."/>
            <person name="Gryganskyi A."/>
            <person name="Culley D."/>
            <person name="Magnuson J.K."/>
            <person name="James T.Y."/>
            <person name="O'Malley M.A."/>
            <person name="Stajich J.E."/>
            <person name="Spatafora J.W."/>
            <person name="Visel A."/>
            <person name="Grigoriev I.V."/>
        </authorList>
    </citation>
    <scope>NUCLEOTIDE SEQUENCE [LARGE SCALE GENOMIC DNA]</scope>
    <source>
        <strain evidence="5 6">PL171</strain>
    </source>
</reference>
<dbReference type="PANTHER" id="PTHR15314">
    <property type="entry name" value="RIBONUCLEASE P PROTEIN SUBUNIT P20"/>
    <property type="match status" value="1"/>
</dbReference>
<dbReference type="Pfam" id="PF12328">
    <property type="entry name" value="Rpp20"/>
    <property type="match status" value="1"/>
</dbReference>
<dbReference type="Proteomes" id="UP000193411">
    <property type="component" value="Unassembled WGS sequence"/>
</dbReference>
<feature type="compositionally biased region" description="Low complexity" evidence="4">
    <location>
        <begin position="1"/>
        <end position="19"/>
    </location>
</feature>
<dbReference type="GO" id="GO:0001682">
    <property type="term" value="P:tRNA 5'-leader removal"/>
    <property type="evidence" value="ECO:0007669"/>
    <property type="project" value="InterPro"/>
</dbReference>
<gene>
    <name evidence="5" type="ORF">BCR44DRAFT_24231</name>
</gene>
<dbReference type="EMBL" id="MCFL01000002">
    <property type="protein sequence ID" value="ORZ40899.1"/>
    <property type="molecule type" value="Genomic_DNA"/>
</dbReference>
<evidence type="ECO:0000256" key="4">
    <source>
        <dbReference type="SAM" id="MobiDB-lite"/>
    </source>
</evidence>
<dbReference type="InterPro" id="IPR014612">
    <property type="entry name" value="Pop7/Rpp20"/>
</dbReference>
<evidence type="ECO:0000256" key="3">
    <source>
        <dbReference type="ARBA" id="ARBA00023242"/>
    </source>
</evidence>